<comment type="cofactor">
    <cofactor evidence="1">
        <name>Ca(2+)</name>
        <dbReference type="ChEBI" id="CHEBI:29108"/>
    </cofactor>
</comment>
<organism evidence="10 11">
    <name type="scientific">Letharia lupina</name>
    <dbReference type="NCBI Taxonomy" id="560253"/>
    <lineage>
        <taxon>Eukaryota</taxon>
        <taxon>Fungi</taxon>
        <taxon>Dikarya</taxon>
        <taxon>Ascomycota</taxon>
        <taxon>Pezizomycotina</taxon>
        <taxon>Lecanoromycetes</taxon>
        <taxon>OSLEUM clade</taxon>
        <taxon>Lecanoromycetidae</taxon>
        <taxon>Lecanorales</taxon>
        <taxon>Lecanorineae</taxon>
        <taxon>Parmeliaceae</taxon>
        <taxon>Letharia</taxon>
    </lineage>
</organism>
<feature type="domain" description="Tryptophan synthase beta chain-like PALP" evidence="9">
    <location>
        <begin position="63"/>
        <end position="197"/>
    </location>
</feature>
<dbReference type="GO" id="GO:0008721">
    <property type="term" value="F:D-serine ammonia-lyase activity"/>
    <property type="evidence" value="ECO:0007669"/>
    <property type="project" value="TreeGrafter"/>
</dbReference>
<keyword evidence="8" id="KW-0456">Lyase</keyword>
<feature type="domain" description="Tryptophan synthase beta chain-like PALP" evidence="9">
    <location>
        <begin position="239"/>
        <end position="368"/>
    </location>
</feature>
<evidence type="ECO:0000256" key="7">
    <source>
        <dbReference type="ARBA" id="ARBA00022898"/>
    </source>
</evidence>
<evidence type="ECO:0000313" key="10">
    <source>
        <dbReference type="EMBL" id="KAF6218439.1"/>
    </source>
</evidence>
<dbReference type="GO" id="GO:0006520">
    <property type="term" value="P:amino acid metabolic process"/>
    <property type="evidence" value="ECO:0007669"/>
    <property type="project" value="InterPro"/>
</dbReference>
<dbReference type="CDD" id="cd01562">
    <property type="entry name" value="Thr-dehyd"/>
    <property type="match status" value="1"/>
</dbReference>
<evidence type="ECO:0000313" key="11">
    <source>
        <dbReference type="Proteomes" id="UP000593566"/>
    </source>
</evidence>
<comment type="cofactor">
    <cofactor evidence="3">
        <name>Mn(2+)</name>
        <dbReference type="ChEBI" id="CHEBI:29035"/>
    </cofactor>
</comment>
<dbReference type="GeneID" id="59334193"/>
<accession>A0A8H6C868</accession>
<reference evidence="10 11" key="1">
    <citation type="journal article" date="2020" name="Genomics">
        <title>Complete, high-quality genomes from long-read metagenomic sequencing of two wolf lichen thalli reveals enigmatic genome architecture.</title>
        <authorList>
            <person name="McKenzie S.K."/>
            <person name="Walston R.F."/>
            <person name="Allen J.L."/>
        </authorList>
    </citation>
    <scope>NUCLEOTIDE SEQUENCE [LARGE SCALE GENOMIC DNA]</scope>
    <source>
        <strain evidence="10">WasteWater1</strain>
    </source>
</reference>
<dbReference type="GO" id="GO:0003941">
    <property type="term" value="F:L-serine ammonia-lyase activity"/>
    <property type="evidence" value="ECO:0007669"/>
    <property type="project" value="TreeGrafter"/>
</dbReference>
<evidence type="ECO:0000256" key="5">
    <source>
        <dbReference type="ARBA" id="ARBA00010869"/>
    </source>
</evidence>
<dbReference type="EMBL" id="JACCJB010000022">
    <property type="protein sequence ID" value="KAF6218439.1"/>
    <property type="molecule type" value="Genomic_DNA"/>
</dbReference>
<dbReference type="PROSITE" id="PS00165">
    <property type="entry name" value="DEHYDRATASE_SER_THR"/>
    <property type="match status" value="1"/>
</dbReference>
<evidence type="ECO:0000256" key="4">
    <source>
        <dbReference type="ARBA" id="ARBA00001946"/>
    </source>
</evidence>
<sequence length="424" mass="45334">MADLSRTLPLKRSSVQSAHERIKDHIQLTPVLTSTNLSNLASTPQTPEALVGTPFEGQRPARPRINVFFKCENFQRTGSFKIRGAFHALSRLSEEELAKGVVTHSSGNHAQALALAARTHGIPAHIVMPTISTPSKIAATQGYGANVYFSGSTSDEREAVVKDVIRVTGAVLVPPYDHPDIILGQGTMALELEEQAREWIMKDPALSVHHRGQQDVTNGHRNTSHTNGIHASSLVSEPGHLDAVIAPIGGGGMLSGIATALHGTGTYVFGAEPSFEGADDARRGLAAKKRVTTVKTLTIADGLRTPVGEIPWTIISDKTKMRGIHAVTEEQILQAMRLVLERMKLFVEPSAVVGLAVALYDEEFRSLVEKEGGEEGWDVGVVLSGGNTTVEAISKMFAVSEGKGERMEGKLGGQGERIAENVAG</sequence>
<evidence type="ECO:0000256" key="8">
    <source>
        <dbReference type="ARBA" id="ARBA00023239"/>
    </source>
</evidence>
<evidence type="ECO:0000256" key="6">
    <source>
        <dbReference type="ARBA" id="ARBA00022842"/>
    </source>
</evidence>
<comment type="cofactor">
    <cofactor evidence="4">
        <name>Mg(2+)</name>
        <dbReference type="ChEBI" id="CHEBI:18420"/>
    </cofactor>
</comment>
<name>A0A8H6C868_9LECA</name>
<dbReference type="GO" id="GO:0030170">
    <property type="term" value="F:pyridoxal phosphate binding"/>
    <property type="evidence" value="ECO:0007669"/>
    <property type="project" value="InterPro"/>
</dbReference>
<dbReference type="Proteomes" id="UP000593566">
    <property type="component" value="Unassembled WGS sequence"/>
</dbReference>
<keyword evidence="7" id="KW-0663">Pyridoxal phosphate</keyword>
<dbReference type="Gene3D" id="3.40.50.1100">
    <property type="match status" value="2"/>
</dbReference>
<comment type="caution">
    <text evidence="10">The sequence shown here is derived from an EMBL/GenBank/DDBJ whole genome shotgun (WGS) entry which is preliminary data.</text>
</comment>
<comment type="similarity">
    <text evidence="5">Belongs to the serine/threonine dehydratase family.</text>
</comment>
<dbReference type="RefSeq" id="XP_037147874.1">
    <property type="nucleotide sequence ID" value="XM_037296693.1"/>
</dbReference>
<dbReference type="SUPFAM" id="SSF53686">
    <property type="entry name" value="Tryptophan synthase beta subunit-like PLP-dependent enzymes"/>
    <property type="match status" value="1"/>
</dbReference>
<evidence type="ECO:0000256" key="3">
    <source>
        <dbReference type="ARBA" id="ARBA00001936"/>
    </source>
</evidence>
<dbReference type="Pfam" id="PF00291">
    <property type="entry name" value="PALP"/>
    <property type="match status" value="2"/>
</dbReference>
<dbReference type="GO" id="GO:0018114">
    <property type="term" value="F:threonine racemase activity"/>
    <property type="evidence" value="ECO:0007669"/>
    <property type="project" value="TreeGrafter"/>
</dbReference>
<dbReference type="PANTHER" id="PTHR43050">
    <property type="entry name" value="SERINE / THREONINE RACEMASE FAMILY MEMBER"/>
    <property type="match status" value="1"/>
</dbReference>
<dbReference type="InterPro" id="IPR036052">
    <property type="entry name" value="TrpB-like_PALP_sf"/>
</dbReference>
<keyword evidence="11" id="KW-1185">Reference proteome</keyword>
<proteinExistence type="inferred from homology"/>
<dbReference type="GO" id="GO:0000287">
    <property type="term" value="F:magnesium ion binding"/>
    <property type="evidence" value="ECO:0007669"/>
    <property type="project" value="TreeGrafter"/>
</dbReference>
<protein>
    <recommendedName>
        <fullName evidence="9">Tryptophan synthase beta chain-like PALP domain-containing protein</fullName>
    </recommendedName>
</protein>
<keyword evidence="6" id="KW-0460">Magnesium</keyword>
<dbReference type="PANTHER" id="PTHR43050:SF1">
    <property type="entry name" value="SERINE RACEMASE"/>
    <property type="match status" value="1"/>
</dbReference>
<dbReference type="GO" id="GO:0005524">
    <property type="term" value="F:ATP binding"/>
    <property type="evidence" value="ECO:0007669"/>
    <property type="project" value="TreeGrafter"/>
</dbReference>
<dbReference type="InterPro" id="IPR001926">
    <property type="entry name" value="TrpB-like_PALP"/>
</dbReference>
<dbReference type="GO" id="GO:0030378">
    <property type="term" value="F:serine racemase activity"/>
    <property type="evidence" value="ECO:0007669"/>
    <property type="project" value="TreeGrafter"/>
</dbReference>
<gene>
    <name evidence="10" type="ORF">HO133_005788</name>
</gene>
<dbReference type="AlphaFoldDB" id="A0A8H6C868"/>
<evidence type="ECO:0000256" key="2">
    <source>
        <dbReference type="ARBA" id="ARBA00001933"/>
    </source>
</evidence>
<dbReference type="FunFam" id="3.40.50.1100:FF:000005">
    <property type="entry name" value="Threonine dehydratase catabolic"/>
    <property type="match status" value="1"/>
</dbReference>
<dbReference type="InterPro" id="IPR000634">
    <property type="entry name" value="Ser/Thr_deHydtase_PyrdxlP-BS"/>
</dbReference>
<evidence type="ECO:0000259" key="9">
    <source>
        <dbReference type="Pfam" id="PF00291"/>
    </source>
</evidence>
<comment type="cofactor">
    <cofactor evidence="2">
        <name>pyridoxal 5'-phosphate</name>
        <dbReference type="ChEBI" id="CHEBI:597326"/>
    </cofactor>
</comment>
<evidence type="ECO:0000256" key="1">
    <source>
        <dbReference type="ARBA" id="ARBA00001913"/>
    </source>
</evidence>